<organism evidence="1">
    <name type="scientific">Chromera velia CCMP2878</name>
    <dbReference type="NCBI Taxonomy" id="1169474"/>
    <lineage>
        <taxon>Eukaryota</taxon>
        <taxon>Sar</taxon>
        <taxon>Alveolata</taxon>
        <taxon>Colpodellida</taxon>
        <taxon>Chromeraceae</taxon>
        <taxon>Chromera</taxon>
    </lineage>
</organism>
<gene>
    <name evidence="1" type="ORF">Cvel_21208</name>
</gene>
<name>A0A0G4GCU4_9ALVE</name>
<sequence length="114" mass="13387">MWGLKKVRVIVYIDSGPLHDQFRSGKAQTNTTMQGVLEWCIQEIRVIRADLQWIAQARNMATERDDQVRPPRWGDDMNLAVWNFWRGRVGMYKVLFFAQGRDDWGLGMDMKGVR</sequence>
<evidence type="ECO:0000313" key="1">
    <source>
        <dbReference type="EMBL" id="CEM26623.1"/>
    </source>
</evidence>
<dbReference type="EMBL" id="CDMZ01001069">
    <property type="protein sequence ID" value="CEM26623.1"/>
    <property type="molecule type" value="Genomic_DNA"/>
</dbReference>
<dbReference type="PhylomeDB" id="A0A0G4GCU4"/>
<protein>
    <submittedName>
        <fullName evidence="1">Uncharacterized protein</fullName>
    </submittedName>
</protein>
<proteinExistence type="predicted"/>
<reference evidence="1" key="1">
    <citation type="submission" date="2014-11" db="EMBL/GenBank/DDBJ databases">
        <authorList>
            <person name="Otto D Thomas"/>
            <person name="Naeem Raeece"/>
        </authorList>
    </citation>
    <scope>NUCLEOTIDE SEQUENCE</scope>
</reference>
<dbReference type="AlphaFoldDB" id="A0A0G4GCU4"/>
<accession>A0A0G4GCU4</accession>
<dbReference type="VEuPathDB" id="CryptoDB:Cvel_21208"/>